<evidence type="ECO:0000313" key="16">
    <source>
        <dbReference type="Proteomes" id="UP000441208"/>
    </source>
</evidence>
<evidence type="ECO:0000313" key="20">
    <source>
        <dbReference type="Proteomes" id="UP000488956"/>
    </source>
</evidence>
<evidence type="ECO:0000313" key="11">
    <source>
        <dbReference type="Proteomes" id="UP000429523"/>
    </source>
</evidence>
<dbReference type="Proteomes" id="UP000476176">
    <property type="component" value="Unassembled WGS sequence"/>
</dbReference>
<evidence type="ECO:0000313" key="14">
    <source>
        <dbReference type="Proteomes" id="UP000440367"/>
    </source>
</evidence>
<dbReference type="EMBL" id="QXGD01000094">
    <property type="protein sequence ID" value="KAE9253423.1"/>
    <property type="molecule type" value="Genomic_DNA"/>
</dbReference>
<dbReference type="Proteomes" id="UP000488956">
    <property type="component" value="Unassembled WGS sequence"/>
</dbReference>
<organism evidence="2 17">
    <name type="scientific">Phytophthora fragariae</name>
    <dbReference type="NCBI Taxonomy" id="53985"/>
    <lineage>
        <taxon>Eukaryota</taxon>
        <taxon>Sar</taxon>
        <taxon>Stramenopiles</taxon>
        <taxon>Oomycota</taxon>
        <taxon>Peronosporomycetes</taxon>
        <taxon>Peronosporales</taxon>
        <taxon>Peronosporaceae</taxon>
        <taxon>Phytophthora</taxon>
    </lineage>
</organism>
<accession>A0A6A3KXS4</accession>
<evidence type="ECO:0000313" key="12">
    <source>
        <dbReference type="Proteomes" id="UP000433483"/>
    </source>
</evidence>
<evidence type="ECO:0000313" key="5">
    <source>
        <dbReference type="EMBL" id="KAE9153322.1"/>
    </source>
</evidence>
<evidence type="ECO:0000313" key="15">
    <source>
        <dbReference type="Proteomes" id="UP000440732"/>
    </source>
</evidence>
<dbReference type="Proteomes" id="UP000441208">
    <property type="component" value="Unassembled WGS sequence"/>
</dbReference>
<evidence type="ECO:0000313" key="7">
    <source>
        <dbReference type="EMBL" id="KAE9193574.1"/>
    </source>
</evidence>
<name>A0A6A3KXS4_9STRA</name>
<dbReference type="Proteomes" id="UP000440367">
    <property type="component" value="Unassembled WGS sequence"/>
</dbReference>
<dbReference type="Proteomes" id="UP000460718">
    <property type="component" value="Unassembled WGS sequence"/>
</dbReference>
<evidence type="ECO:0000313" key="8">
    <source>
        <dbReference type="EMBL" id="KAE9253423.1"/>
    </source>
</evidence>
<dbReference type="EMBL" id="QXGA01000073">
    <property type="protein sequence ID" value="KAE9153322.1"/>
    <property type="molecule type" value="Genomic_DNA"/>
</dbReference>
<protein>
    <submittedName>
        <fullName evidence="2">Uncharacterized protein</fullName>
    </submittedName>
</protein>
<gene>
    <name evidence="9" type="ORF">PF001_g21410</name>
    <name evidence="8" type="ORF">PF002_g3339</name>
    <name evidence="7" type="ORF">PF004_g20980</name>
    <name evidence="6" type="ORF">PF005_g18115</name>
    <name evidence="5" type="ORF">PF006_g2524</name>
    <name evidence="4" type="ORF">PF007_g8092</name>
    <name evidence="10" type="ORF">PF008_g14040</name>
    <name evidence="1" type="ORF">PF009_g21055</name>
    <name evidence="3" type="ORF">PF010_g19512</name>
    <name evidence="2" type="ORF">PF011_g10704</name>
</gene>
<dbReference type="EMBL" id="QXFX01001575">
    <property type="protein sequence ID" value="KAE9088036.1"/>
    <property type="molecule type" value="Genomic_DNA"/>
</dbReference>
<evidence type="ECO:0000313" key="3">
    <source>
        <dbReference type="EMBL" id="KAE9088036.1"/>
    </source>
</evidence>
<proteinExistence type="predicted"/>
<dbReference type="Proteomes" id="UP000486351">
    <property type="component" value="Unassembled WGS sequence"/>
</dbReference>
<dbReference type="Proteomes" id="UP000440732">
    <property type="component" value="Unassembled WGS sequence"/>
</dbReference>
<evidence type="ECO:0000313" key="13">
    <source>
        <dbReference type="Proteomes" id="UP000437068"/>
    </source>
</evidence>
<evidence type="ECO:0000313" key="19">
    <source>
        <dbReference type="Proteomes" id="UP000486351"/>
    </source>
</evidence>
<dbReference type="EMBL" id="QXFW01000568">
    <property type="protein sequence ID" value="KAE9008453.1"/>
    <property type="molecule type" value="Genomic_DNA"/>
</dbReference>
<dbReference type="Proteomes" id="UP000429523">
    <property type="component" value="Unassembled WGS sequence"/>
</dbReference>
<dbReference type="EMBL" id="QXFZ01000333">
    <property type="protein sequence ID" value="KAE9120611.1"/>
    <property type="molecule type" value="Genomic_DNA"/>
</dbReference>
<dbReference type="EMBL" id="QXFY01000852">
    <property type="protein sequence ID" value="KAE9334289.1"/>
    <property type="molecule type" value="Genomic_DNA"/>
</dbReference>
<keyword evidence="12" id="KW-1185">Reference proteome</keyword>
<evidence type="ECO:0000313" key="6">
    <source>
        <dbReference type="EMBL" id="KAE9193334.1"/>
    </source>
</evidence>
<evidence type="ECO:0000313" key="2">
    <source>
        <dbReference type="EMBL" id="KAE9008453.1"/>
    </source>
</evidence>
<evidence type="ECO:0000313" key="18">
    <source>
        <dbReference type="Proteomes" id="UP000476176"/>
    </source>
</evidence>
<dbReference type="OrthoDB" id="10282234at2759"/>
<comment type="caution">
    <text evidence="2">The sequence shown here is derived from an EMBL/GenBank/DDBJ whole genome shotgun (WGS) entry which is preliminary data.</text>
</comment>
<evidence type="ECO:0000313" key="4">
    <source>
        <dbReference type="EMBL" id="KAE9120611.1"/>
    </source>
</evidence>
<dbReference type="EMBL" id="QXGF01001621">
    <property type="protein sequence ID" value="KAE8928816.1"/>
    <property type="molecule type" value="Genomic_DNA"/>
</dbReference>
<evidence type="ECO:0000313" key="17">
    <source>
        <dbReference type="Proteomes" id="UP000460718"/>
    </source>
</evidence>
<evidence type="ECO:0000313" key="1">
    <source>
        <dbReference type="EMBL" id="KAE8928816.1"/>
    </source>
</evidence>
<dbReference type="EMBL" id="QXGE01001950">
    <property type="protein sequence ID" value="KAE9286504.1"/>
    <property type="molecule type" value="Genomic_DNA"/>
</dbReference>
<evidence type="ECO:0000313" key="9">
    <source>
        <dbReference type="EMBL" id="KAE9286504.1"/>
    </source>
</evidence>
<evidence type="ECO:0000313" key="10">
    <source>
        <dbReference type="EMBL" id="KAE9334289.1"/>
    </source>
</evidence>
<dbReference type="AlphaFoldDB" id="A0A6A3KXS4"/>
<reference evidence="17 18" key="1">
    <citation type="submission" date="2018-09" db="EMBL/GenBank/DDBJ databases">
        <title>Genomic investigation of the strawberry pathogen Phytophthora fragariae indicates pathogenicity is determined by transcriptional variation in three key races.</title>
        <authorList>
            <person name="Adams T.M."/>
            <person name="Armitage A.D."/>
            <person name="Sobczyk M.K."/>
            <person name="Bates H.J."/>
            <person name="Dunwell J.M."/>
            <person name="Nellist C.F."/>
            <person name="Harrison R.J."/>
        </authorList>
    </citation>
    <scope>NUCLEOTIDE SEQUENCE [LARGE SCALE GENOMIC DNA]</scope>
    <source>
        <strain evidence="9 13">A4</strain>
        <strain evidence="8 14">BC-1</strain>
        <strain evidence="7 18">BC-23</strain>
        <strain evidence="6 12">NOV-27</strain>
        <strain evidence="5 15">NOV-5</strain>
        <strain evidence="4 16">NOV-71</strain>
        <strain evidence="10 19">NOV-77</strain>
        <strain evidence="1 11">NOV-9</strain>
        <strain evidence="3 20">ONT-3</strain>
        <strain evidence="2 17">SCRP245</strain>
    </source>
</reference>
<dbReference type="Proteomes" id="UP000433483">
    <property type="component" value="Unassembled WGS sequence"/>
</dbReference>
<sequence length="49" mass="5855">MPKERVEFGISVYKQDKDLQEAKLETRDREALELETARRSVELNKKMMN</sequence>
<dbReference type="Proteomes" id="UP000437068">
    <property type="component" value="Unassembled WGS sequence"/>
</dbReference>
<dbReference type="EMBL" id="QXGC01001932">
    <property type="protein sequence ID" value="KAE9193574.1"/>
    <property type="molecule type" value="Genomic_DNA"/>
</dbReference>
<dbReference type="EMBL" id="QXGB01001295">
    <property type="protein sequence ID" value="KAE9193334.1"/>
    <property type="molecule type" value="Genomic_DNA"/>
</dbReference>